<keyword evidence="2 7" id="KW-0813">Transport</keyword>
<dbReference type="RefSeq" id="WP_132014997.1">
    <property type="nucleotide sequence ID" value="NZ_SLUN01000017.1"/>
</dbReference>
<keyword evidence="3" id="KW-1003">Cell membrane</keyword>
<keyword evidence="4 7" id="KW-0812">Transmembrane</keyword>
<dbReference type="GO" id="GO:0055085">
    <property type="term" value="P:transmembrane transport"/>
    <property type="evidence" value="ECO:0007669"/>
    <property type="project" value="InterPro"/>
</dbReference>
<dbReference type="GO" id="GO:0005886">
    <property type="term" value="C:plasma membrane"/>
    <property type="evidence" value="ECO:0007669"/>
    <property type="project" value="UniProtKB-SubCell"/>
</dbReference>
<dbReference type="InterPro" id="IPR000515">
    <property type="entry name" value="MetI-like"/>
</dbReference>
<keyword evidence="10" id="KW-1185">Reference proteome</keyword>
<evidence type="ECO:0000313" key="10">
    <source>
        <dbReference type="Proteomes" id="UP000295008"/>
    </source>
</evidence>
<keyword evidence="9" id="KW-0762">Sugar transport</keyword>
<feature type="transmembrane region" description="Helical" evidence="7">
    <location>
        <begin position="234"/>
        <end position="253"/>
    </location>
</feature>
<evidence type="ECO:0000256" key="6">
    <source>
        <dbReference type="ARBA" id="ARBA00023136"/>
    </source>
</evidence>
<feature type="transmembrane region" description="Helical" evidence="7">
    <location>
        <begin position="162"/>
        <end position="181"/>
    </location>
</feature>
<comment type="subcellular location">
    <subcellularLocation>
        <location evidence="1 7">Cell membrane</location>
        <topology evidence="1 7">Multi-pass membrane protein</topology>
    </subcellularLocation>
</comment>
<evidence type="ECO:0000256" key="2">
    <source>
        <dbReference type="ARBA" id="ARBA00022448"/>
    </source>
</evidence>
<keyword evidence="5 7" id="KW-1133">Transmembrane helix</keyword>
<dbReference type="SUPFAM" id="SSF161098">
    <property type="entry name" value="MetI-like"/>
    <property type="match status" value="1"/>
</dbReference>
<proteinExistence type="inferred from homology"/>
<evidence type="ECO:0000259" key="8">
    <source>
        <dbReference type="PROSITE" id="PS50928"/>
    </source>
</evidence>
<name>A0A4R1RH03_HYDET</name>
<dbReference type="Proteomes" id="UP000295008">
    <property type="component" value="Unassembled WGS sequence"/>
</dbReference>
<evidence type="ECO:0000256" key="3">
    <source>
        <dbReference type="ARBA" id="ARBA00022475"/>
    </source>
</evidence>
<dbReference type="EMBL" id="SLUN01000017">
    <property type="protein sequence ID" value="TCL65323.1"/>
    <property type="molecule type" value="Genomic_DNA"/>
</dbReference>
<dbReference type="InterPro" id="IPR035906">
    <property type="entry name" value="MetI-like_sf"/>
</dbReference>
<comment type="caution">
    <text evidence="9">The sequence shown here is derived from an EMBL/GenBank/DDBJ whole genome shotgun (WGS) entry which is preliminary data.</text>
</comment>
<keyword evidence="6 7" id="KW-0472">Membrane</keyword>
<organism evidence="9 10">
    <name type="scientific">Hydrogenispora ethanolica</name>
    <dbReference type="NCBI Taxonomy" id="1082276"/>
    <lineage>
        <taxon>Bacteria</taxon>
        <taxon>Bacillati</taxon>
        <taxon>Bacillota</taxon>
        <taxon>Hydrogenispora</taxon>
    </lineage>
</organism>
<comment type="similarity">
    <text evidence="7">Belongs to the binding-protein-dependent transport system permease family.</text>
</comment>
<accession>A0A4R1RH03</accession>
<dbReference type="PANTHER" id="PTHR43744">
    <property type="entry name" value="ABC TRANSPORTER PERMEASE PROTEIN MG189-RELATED-RELATED"/>
    <property type="match status" value="1"/>
</dbReference>
<evidence type="ECO:0000313" key="9">
    <source>
        <dbReference type="EMBL" id="TCL65323.1"/>
    </source>
</evidence>
<dbReference type="Pfam" id="PF00528">
    <property type="entry name" value="BPD_transp_1"/>
    <property type="match status" value="1"/>
</dbReference>
<evidence type="ECO:0000256" key="1">
    <source>
        <dbReference type="ARBA" id="ARBA00004651"/>
    </source>
</evidence>
<feature type="transmembrane region" description="Helical" evidence="7">
    <location>
        <begin position="33"/>
        <end position="57"/>
    </location>
</feature>
<evidence type="ECO:0000256" key="5">
    <source>
        <dbReference type="ARBA" id="ARBA00022989"/>
    </source>
</evidence>
<dbReference type="Gene3D" id="1.10.3720.10">
    <property type="entry name" value="MetI-like"/>
    <property type="match status" value="1"/>
</dbReference>
<sequence length="297" mass="33209">MPEHEGKSDSHSAGRRFPAKFGPRPRLTLFEGLAVLVVLGGAALMIIPFIWMVSAALKDSTTFYNPDWFSRPLHWENFGQILTRLNFGLYVLNTLKITALATLGTLASCSLTAFALARFKFPGRDALFGFILVSIFLPSQVTLVPTFIIFKNLGIYNSHLPLIIPAFFGNAFGIFLLRQYFLTIPEELSDAAKVDGCGPFRLFYQIYLPLVKPVLITLAILTFQGTWGDIMNPLIYLTDQSLFTMVLGLRLIAKSQFLPQPQLEIAGNLLLILPVMLIYLFAQRYFTQSIQTTGMKG</sequence>
<evidence type="ECO:0000256" key="7">
    <source>
        <dbReference type="RuleBase" id="RU363032"/>
    </source>
</evidence>
<protein>
    <submittedName>
        <fullName evidence="9">Multiple sugar transport system permease protein/sn-glycerol 3-phosphate transport system permease protein</fullName>
    </submittedName>
</protein>
<feature type="transmembrane region" description="Helical" evidence="7">
    <location>
        <begin position="202"/>
        <end position="222"/>
    </location>
</feature>
<dbReference type="PANTHER" id="PTHR43744:SF12">
    <property type="entry name" value="ABC TRANSPORTER PERMEASE PROTEIN MG189-RELATED"/>
    <property type="match status" value="1"/>
</dbReference>
<dbReference type="PROSITE" id="PS50928">
    <property type="entry name" value="ABC_TM1"/>
    <property type="match status" value="1"/>
</dbReference>
<feature type="transmembrane region" description="Helical" evidence="7">
    <location>
        <begin position="126"/>
        <end position="150"/>
    </location>
</feature>
<reference evidence="9 10" key="1">
    <citation type="submission" date="2019-03" db="EMBL/GenBank/DDBJ databases">
        <title>Genomic Encyclopedia of Type Strains, Phase IV (KMG-IV): sequencing the most valuable type-strain genomes for metagenomic binning, comparative biology and taxonomic classification.</title>
        <authorList>
            <person name="Goeker M."/>
        </authorList>
    </citation>
    <scope>NUCLEOTIDE SEQUENCE [LARGE SCALE GENOMIC DNA]</scope>
    <source>
        <strain evidence="9 10">LX-B</strain>
    </source>
</reference>
<dbReference type="AlphaFoldDB" id="A0A4R1RH03"/>
<feature type="transmembrane region" description="Helical" evidence="7">
    <location>
        <begin position="265"/>
        <end position="282"/>
    </location>
</feature>
<dbReference type="CDD" id="cd06261">
    <property type="entry name" value="TM_PBP2"/>
    <property type="match status" value="1"/>
</dbReference>
<dbReference type="OrthoDB" id="9771544at2"/>
<feature type="domain" description="ABC transmembrane type-1" evidence="8">
    <location>
        <begin position="91"/>
        <end position="282"/>
    </location>
</feature>
<gene>
    <name evidence="9" type="ORF">EDC14_101771</name>
</gene>
<feature type="transmembrane region" description="Helical" evidence="7">
    <location>
        <begin position="97"/>
        <end position="119"/>
    </location>
</feature>
<evidence type="ECO:0000256" key="4">
    <source>
        <dbReference type="ARBA" id="ARBA00022692"/>
    </source>
</evidence>